<dbReference type="SUPFAM" id="SSF103473">
    <property type="entry name" value="MFS general substrate transporter"/>
    <property type="match status" value="1"/>
</dbReference>
<dbReference type="PANTHER" id="PTHR23513">
    <property type="entry name" value="INTEGRAL MEMBRANE EFFLUX PROTEIN-RELATED"/>
    <property type="match status" value="1"/>
</dbReference>
<evidence type="ECO:0000256" key="1">
    <source>
        <dbReference type="ARBA" id="ARBA00004651"/>
    </source>
</evidence>
<feature type="transmembrane region" description="Helical" evidence="7">
    <location>
        <begin position="371"/>
        <end position="396"/>
    </location>
</feature>
<feature type="transmembrane region" description="Helical" evidence="7">
    <location>
        <begin position="127"/>
        <end position="152"/>
    </location>
</feature>
<protein>
    <submittedName>
        <fullName evidence="8">MFS transporter</fullName>
    </submittedName>
</protein>
<comment type="subcellular location">
    <subcellularLocation>
        <location evidence="1">Cell membrane</location>
        <topology evidence="1">Multi-pass membrane protein</topology>
    </subcellularLocation>
</comment>
<accession>A0AB33KVB5</accession>
<sequence length="443" mass="46408">MAGQESAGQEPAGQEPAGEEPEGQERARPELGRSFGWLWAAFTASTAGTWLGFGAFPLIAIQVLHVGPAEVSALAAAGLAVGALLALPLGPWVEARRKKPVMVVTDLVRFGALLTIPLAHFTGTLTYTQLLIVSVIGAAANIAFTSAAGAYLQQLVRPDHLLVANGRFETTTWTATAVGPTLGGAAISLLGPAVSVIANAAGFLLSALGIGVIRQREAEPEHARTEKFRAADLAQGWKFIHADPLLRSLFRNTVAVNALIMATEPLMAVLLLDDLGWAAWTYGLAFGLPCVGGFVGARAAPRLEARYGRRRVMRASGVLRALWPVGLFFVMSGTGGVFLVIAVELALITCMGVFNPLFATERLQRVPADRVGRVLTAWQVTGVGAIALLTALWGVLAALTDARTAIGVAGVLLLATPWLLLRGDEGQGRPRTGGPEEPALTTA</sequence>
<reference evidence="8" key="1">
    <citation type="submission" date="2024-07" db="EMBL/GenBank/DDBJ databases">
        <title>Complete genome sequences of cellulolytic bacteria, Kitasatospora sp. CMC57 and Streptomyces sp. CMC78, isolated from Japanese agricultural soil.</title>
        <authorList>
            <person name="Hashimoto T."/>
            <person name="Ito M."/>
            <person name="Iwamoto M."/>
            <person name="Fukahori D."/>
            <person name="Shoda T."/>
            <person name="Sakoda M."/>
            <person name="Morohoshi T."/>
            <person name="Mitsuboshi M."/>
            <person name="Nishizawa T."/>
        </authorList>
    </citation>
    <scope>NUCLEOTIDE SEQUENCE</scope>
    <source>
        <strain evidence="8">CMC78</strain>
    </source>
</reference>
<evidence type="ECO:0000256" key="4">
    <source>
        <dbReference type="ARBA" id="ARBA00022989"/>
    </source>
</evidence>
<dbReference type="GO" id="GO:0005886">
    <property type="term" value="C:plasma membrane"/>
    <property type="evidence" value="ECO:0007669"/>
    <property type="project" value="UniProtKB-SubCell"/>
</dbReference>
<dbReference type="PANTHER" id="PTHR23513:SF6">
    <property type="entry name" value="MAJOR FACILITATOR SUPERFAMILY ASSOCIATED DOMAIN-CONTAINING PROTEIN"/>
    <property type="match status" value="1"/>
</dbReference>
<feature type="transmembrane region" description="Helical" evidence="7">
    <location>
        <begin position="71"/>
        <end position="89"/>
    </location>
</feature>
<feature type="transmembrane region" description="Helical" evidence="7">
    <location>
        <begin position="402"/>
        <end position="421"/>
    </location>
</feature>
<gene>
    <name evidence="8" type="ORF">SCMC78_73400</name>
</gene>
<keyword evidence="2" id="KW-1003">Cell membrane</keyword>
<dbReference type="InterPro" id="IPR036259">
    <property type="entry name" value="MFS_trans_sf"/>
</dbReference>
<dbReference type="GO" id="GO:0022857">
    <property type="term" value="F:transmembrane transporter activity"/>
    <property type="evidence" value="ECO:0007669"/>
    <property type="project" value="InterPro"/>
</dbReference>
<dbReference type="EMBL" id="AP035884">
    <property type="protein sequence ID" value="BFP57533.1"/>
    <property type="molecule type" value="Genomic_DNA"/>
</dbReference>
<evidence type="ECO:0000256" key="5">
    <source>
        <dbReference type="ARBA" id="ARBA00023136"/>
    </source>
</evidence>
<dbReference type="KEGG" id="stcm:SCMC78_73400"/>
<feature type="transmembrane region" description="Helical" evidence="7">
    <location>
        <begin position="278"/>
        <end position="300"/>
    </location>
</feature>
<evidence type="ECO:0000256" key="2">
    <source>
        <dbReference type="ARBA" id="ARBA00022475"/>
    </source>
</evidence>
<feature type="transmembrane region" description="Helical" evidence="7">
    <location>
        <begin position="36"/>
        <end position="59"/>
    </location>
</feature>
<dbReference type="AlphaFoldDB" id="A0AB33KVB5"/>
<feature type="region of interest" description="Disordered" evidence="6">
    <location>
        <begin position="1"/>
        <end position="27"/>
    </location>
</feature>
<feature type="transmembrane region" description="Helical" evidence="7">
    <location>
        <begin position="196"/>
        <end position="214"/>
    </location>
</feature>
<feature type="compositionally biased region" description="Low complexity" evidence="6">
    <location>
        <begin position="7"/>
        <end position="16"/>
    </location>
</feature>
<dbReference type="RefSeq" id="WP_408054827.1">
    <property type="nucleotide sequence ID" value="NZ_AP035884.1"/>
</dbReference>
<feature type="transmembrane region" description="Helical" evidence="7">
    <location>
        <begin position="254"/>
        <end position="272"/>
    </location>
</feature>
<evidence type="ECO:0000256" key="7">
    <source>
        <dbReference type="SAM" id="Phobius"/>
    </source>
</evidence>
<dbReference type="CDD" id="cd06173">
    <property type="entry name" value="MFS_MefA_like"/>
    <property type="match status" value="1"/>
</dbReference>
<evidence type="ECO:0000256" key="3">
    <source>
        <dbReference type="ARBA" id="ARBA00022692"/>
    </source>
</evidence>
<evidence type="ECO:0000256" key="6">
    <source>
        <dbReference type="SAM" id="MobiDB-lite"/>
    </source>
</evidence>
<keyword evidence="3 7" id="KW-0812">Transmembrane</keyword>
<organism evidence="8">
    <name type="scientific">Streptomyces sp. CMC78</name>
    <dbReference type="NCBI Taxonomy" id="3231512"/>
    <lineage>
        <taxon>Bacteria</taxon>
        <taxon>Bacillati</taxon>
        <taxon>Actinomycetota</taxon>
        <taxon>Actinomycetes</taxon>
        <taxon>Kitasatosporales</taxon>
        <taxon>Streptomycetaceae</taxon>
        <taxon>Streptomyces</taxon>
    </lineage>
</organism>
<keyword evidence="4 7" id="KW-1133">Transmembrane helix</keyword>
<dbReference type="Gene3D" id="1.20.1250.20">
    <property type="entry name" value="MFS general substrate transporter like domains"/>
    <property type="match status" value="1"/>
</dbReference>
<proteinExistence type="predicted"/>
<keyword evidence="5 7" id="KW-0472">Membrane</keyword>
<evidence type="ECO:0000313" key="8">
    <source>
        <dbReference type="EMBL" id="BFP57533.1"/>
    </source>
</evidence>
<name>A0AB33KVB5_9ACTN</name>
<dbReference type="InterPro" id="IPR011701">
    <property type="entry name" value="MFS"/>
</dbReference>
<dbReference type="Pfam" id="PF07690">
    <property type="entry name" value="MFS_1"/>
    <property type="match status" value="1"/>
</dbReference>